<proteinExistence type="inferred from homology"/>
<dbReference type="OrthoDB" id="421393at2759"/>
<evidence type="ECO:0000313" key="13">
    <source>
        <dbReference type="EMBL" id="TPP59769.1"/>
    </source>
</evidence>
<comment type="similarity">
    <text evidence="1 10">Belongs to the eukaryotic-type primase large subunit family.</text>
</comment>
<feature type="binding site" evidence="11">
    <location>
        <position position="400"/>
    </location>
    <ligand>
        <name>[4Fe-4S] cluster</name>
        <dbReference type="ChEBI" id="CHEBI:49883"/>
    </ligand>
</feature>
<evidence type="ECO:0000256" key="5">
    <source>
        <dbReference type="ARBA" id="ARBA00022705"/>
    </source>
</evidence>
<reference evidence="13 14" key="1">
    <citation type="submission" date="2019-04" db="EMBL/GenBank/DDBJ databases">
        <title>Annotation for the trematode Fasciola gigantica.</title>
        <authorList>
            <person name="Choi Y.-J."/>
        </authorList>
    </citation>
    <scope>NUCLEOTIDE SEQUENCE [LARGE SCALE GENOMIC DNA]</scope>
    <source>
        <strain evidence="13">Uganda_cow_1</strain>
    </source>
</reference>
<gene>
    <name evidence="13" type="ORF">FGIG_09585</name>
</gene>
<comment type="caution">
    <text evidence="13">The sequence shown here is derived from an EMBL/GenBank/DDBJ whole genome shotgun (WGS) entry which is preliminary data.</text>
</comment>
<dbReference type="InterPro" id="IPR016558">
    <property type="entry name" value="DNA_primase_lsu_euk"/>
</dbReference>
<dbReference type="GO" id="GO:0005658">
    <property type="term" value="C:alpha DNA polymerase:primase complex"/>
    <property type="evidence" value="ECO:0007669"/>
    <property type="project" value="TreeGrafter"/>
</dbReference>
<evidence type="ECO:0000256" key="2">
    <source>
        <dbReference type="ARBA" id="ARBA00019038"/>
    </source>
</evidence>
<feature type="domain" description="DNA primase large subunit C-terminal" evidence="12">
    <location>
        <begin position="298"/>
        <end position="468"/>
    </location>
</feature>
<evidence type="ECO:0000256" key="7">
    <source>
        <dbReference type="ARBA" id="ARBA00023004"/>
    </source>
</evidence>
<evidence type="ECO:0000256" key="11">
    <source>
        <dbReference type="PIRSR" id="PIRSR009449-1"/>
    </source>
</evidence>
<dbReference type="PANTHER" id="PTHR10537:SF3">
    <property type="entry name" value="DNA PRIMASE LARGE SUBUNIT"/>
    <property type="match status" value="1"/>
</dbReference>
<sequence length="530" mass="60694">MEFALTRHARRGPIRLQFYRNPPSETIELNELEQYAIDRIRALKCVETVRQDFVFGSHEYDEHLTSELTKLGPFGKSLTVTTASIKNAKEEIRRDIISHFVLQVAYCRSEDLRRWFIQQEVELFRYRFVRERISSVAGPDVIASFLDENQLHFKHLSDFERSQIHNQLSAGTAASGLDLQTTAFYKVRLCRSFVRYVVYFAEVPELVRTRRVFVRAGFAYVPDSDLVSLVVSHFRTSLSCNLARLGLTLSCRLSSEENRVIPLLASLSNRYLGEDYSTKAPTLGMIKADQIDALAKQPGVFPPCMAQLHEALKAHHHLRHAGRMQYGLFLKGIGVPLEESLKFWRNSFAPKYDSEQFAKNYAYNIRHNYGKEGKRTDYTPYSCVKIISSTAPGPGDYQGCPFRHMDPELLRQRLSSSGRLTSESVDTIVQRAKERLYHLSCREYFRGMHKLDAEAMSGITIHHPNQYFEESQRVLRGEGTVSGRFSTEQRIRVKKVQLAESVIEPSFMDEGAMDTICSEATDIVEESVVS</sequence>
<dbReference type="AlphaFoldDB" id="A0A504YHM2"/>
<keyword evidence="3 10" id="KW-0004">4Fe-4S</keyword>
<dbReference type="Pfam" id="PF04104">
    <property type="entry name" value="DNA_primase_lrg"/>
    <property type="match status" value="1"/>
</dbReference>
<feature type="binding site" evidence="11">
    <location>
        <position position="304"/>
    </location>
    <ligand>
        <name>[4Fe-4S] cluster</name>
        <dbReference type="ChEBI" id="CHEBI:49883"/>
    </ligand>
</feature>
<keyword evidence="8 10" id="KW-0411">Iron-sulfur</keyword>
<evidence type="ECO:0000313" key="14">
    <source>
        <dbReference type="Proteomes" id="UP000316759"/>
    </source>
</evidence>
<dbReference type="GO" id="GO:0003677">
    <property type="term" value="F:DNA binding"/>
    <property type="evidence" value="ECO:0007669"/>
    <property type="project" value="UniProtKB-UniRule"/>
</dbReference>
<dbReference type="InterPro" id="IPR058560">
    <property type="entry name" value="DNA_primase_C"/>
</dbReference>
<dbReference type="PIRSF" id="PIRSF009449">
    <property type="entry name" value="DNA_primase_large_subunit"/>
    <property type="match status" value="1"/>
</dbReference>
<dbReference type="CDD" id="cd07322">
    <property type="entry name" value="PriL_PriS_Eukaryotic"/>
    <property type="match status" value="1"/>
</dbReference>
<evidence type="ECO:0000256" key="8">
    <source>
        <dbReference type="ARBA" id="ARBA00023014"/>
    </source>
</evidence>
<evidence type="ECO:0000259" key="12">
    <source>
        <dbReference type="Pfam" id="PF04104"/>
    </source>
</evidence>
<dbReference type="InterPro" id="IPR007238">
    <property type="entry name" value="DNA_primase_lsu_euk/arc"/>
</dbReference>
<dbReference type="GO" id="GO:0046872">
    <property type="term" value="F:metal ion binding"/>
    <property type="evidence" value="ECO:0007669"/>
    <property type="project" value="UniProtKB-UniRule"/>
</dbReference>
<dbReference type="GO" id="GO:0006269">
    <property type="term" value="P:DNA replication, synthesis of primer"/>
    <property type="evidence" value="ECO:0007669"/>
    <property type="project" value="UniProtKB-KW"/>
</dbReference>
<keyword evidence="14" id="KW-1185">Reference proteome</keyword>
<dbReference type="PANTHER" id="PTHR10537">
    <property type="entry name" value="DNA PRIMASE LARGE SUBUNIT"/>
    <property type="match status" value="1"/>
</dbReference>
<protein>
    <recommendedName>
        <fullName evidence="2 10">DNA primase large subunit</fullName>
    </recommendedName>
</protein>
<evidence type="ECO:0000256" key="1">
    <source>
        <dbReference type="ARBA" id="ARBA00010564"/>
    </source>
</evidence>
<dbReference type="Proteomes" id="UP000316759">
    <property type="component" value="Unassembled WGS sequence"/>
</dbReference>
<feature type="binding site" evidence="11">
    <location>
        <position position="383"/>
    </location>
    <ligand>
        <name>[4Fe-4S] cluster</name>
        <dbReference type="ChEBI" id="CHEBI:49883"/>
    </ligand>
</feature>
<organism evidence="13 14">
    <name type="scientific">Fasciola gigantica</name>
    <name type="common">Giant liver fluke</name>
    <dbReference type="NCBI Taxonomy" id="46835"/>
    <lineage>
        <taxon>Eukaryota</taxon>
        <taxon>Metazoa</taxon>
        <taxon>Spiralia</taxon>
        <taxon>Lophotrochozoa</taxon>
        <taxon>Platyhelminthes</taxon>
        <taxon>Trematoda</taxon>
        <taxon>Digenea</taxon>
        <taxon>Plagiorchiida</taxon>
        <taxon>Echinostomata</taxon>
        <taxon>Echinostomatoidea</taxon>
        <taxon>Fasciolidae</taxon>
        <taxon>Fasciola</taxon>
    </lineage>
</organism>
<dbReference type="Pfam" id="PF26466">
    <property type="entry name" value="DNA_primase_lrg_N"/>
    <property type="match status" value="1"/>
</dbReference>
<comment type="cofactor">
    <cofactor evidence="10">
        <name>[4Fe-4S] cluster</name>
        <dbReference type="ChEBI" id="CHEBI:49883"/>
    </cofactor>
    <text evidence="10">Binds 1 [4Fe-4S] cluster.</text>
</comment>
<evidence type="ECO:0000256" key="9">
    <source>
        <dbReference type="ARBA" id="ARBA00023125"/>
    </source>
</evidence>
<accession>A0A504YHM2</accession>
<dbReference type="GO" id="GO:0006270">
    <property type="term" value="P:DNA replication initiation"/>
    <property type="evidence" value="ECO:0007669"/>
    <property type="project" value="TreeGrafter"/>
</dbReference>
<evidence type="ECO:0000256" key="4">
    <source>
        <dbReference type="ARBA" id="ARBA00022515"/>
    </source>
</evidence>
<dbReference type="GO" id="GO:0051539">
    <property type="term" value="F:4 iron, 4 sulfur cluster binding"/>
    <property type="evidence" value="ECO:0007669"/>
    <property type="project" value="UniProtKB-UniRule"/>
</dbReference>
<keyword evidence="4 10" id="KW-0639">Primosome</keyword>
<keyword evidence="9 10" id="KW-0238">DNA-binding</keyword>
<name>A0A504YHM2_FASGI</name>
<evidence type="ECO:0000256" key="10">
    <source>
        <dbReference type="PIRNR" id="PIRNR009449"/>
    </source>
</evidence>
<feature type="binding site" evidence="11">
    <location>
        <position position="441"/>
    </location>
    <ligand>
        <name>[4Fe-4S] cluster</name>
        <dbReference type="ChEBI" id="CHEBI:49883"/>
    </ligand>
</feature>
<keyword evidence="7 10" id="KW-0408">Iron</keyword>
<dbReference type="Gene3D" id="1.20.930.80">
    <property type="match status" value="1"/>
</dbReference>
<keyword evidence="6 10" id="KW-0479">Metal-binding</keyword>
<evidence type="ECO:0000256" key="3">
    <source>
        <dbReference type="ARBA" id="ARBA00022485"/>
    </source>
</evidence>
<evidence type="ECO:0000256" key="6">
    <source>
        <dbReference type="ARBA" id="ARBA00022723"/>
    </source>
</evidence>
<comment type="function">
    <text evidence="10">DNA primase is the polymerase that synthesizes small RNA primers for the Okazaki fragments made during discontinuous DNA replication.</text>
</comment>
<dbReference type="EMBL" id="SUNJ01010276">
    <property type="protein sequence ID" value="TPP59769.1"/>
    <property type="molecule type" value="Genomic_DNA"/>
</dbReference>
<keyword evidence="5 10" id="KW-0235">DNA replication</keyword>
<dbReference type="STRING" id="46835.A0A504YHM2"/>